<sequence length="227" mass="25588">MSREHDEQVIALAGIFQAASLVDQIARRGMVPQNSFETSIASLFVTNPELTEDIYGGATDLPFNLSTGLRTLQDVVEKKRNENNADVMRYALSAMHLERKLSARPDLLNEIGKRLEELNRKAQYFGDHSDVTDDTKEDRFTPSAFTHANVIAGLGGLYQDTLSTFSFRIQVSGDPRNLQNSENAAKIRALLLAAVRAAMLWRQVGGKRWHLIFFKSRVRPSLKRIQR</sequence>
<name>A0A5J6LDV7_9GAMM</name>
<evidence type="ECO:0000256" key="1">
    <source>
        <dbReference type="ARBA" id="ARBA00022475"/>
    </source>
</evidence>
<accession>A0A5J6LDV7</accession>
<evidence type="ECO:0000256" key="2">
    <source>
        <dbReference type="ARBA" id="ARBA00022490"/>
    </source>
</evidence>
<keyword evidence="3 4" id="KW-0472">Membrane</keyword>
<dbReference type="Gene3D" id="1.10.3890.10">
    <property type="entry name" value="HflD-like"/>
    <property type="match status" value="1"/>
</dbReference>
<dbReference type="PANTHER" id="PTHR38100">
    <property type="entry name" value="HIGH FREQUENCY LYSOGENIZATION PROTEIN HFLD"/>
    <property type="match status" value="1"/>
</dbReference>
<organism evidence="5 6">
    <name type="scientific">Nitrincola iocasae</name>
    <dbReference type="NCBI Taxonomy" id="2614693"/>
    <lineage>
        <taxon>Bacteria</taxon>
        <taxon>Pseudomonadati</taxon>
        <taxon>Pseudomonadota</taxon>
        <taxon>Gammaproteobacteria</taxon>
        <taxon>Oceanospirillales</taxon>
        <taxon>Oceanospirillaceae</taxon>
        <taxon>Nitrincola</taxon>
    </lineage>
</organism>
<dbReference type="GO" id="GO:0005886">
    <property type="term" value="C:plasma membrane"/>
    <property type="evidence" value="ECO:0007669"/>
    <property type="project" value="UniProtKB-SubCell"/>
</dbReference>
<protein>
    <recommendedName>
        <fullName evidence="4">High frequency lysogenization protein HflD homolog</fullName>
    </recommendedName>
</protein>
<evidence type="ECO:0000313" key="6">
    <source>
        <dbReference type="Proteomes" id="UP000325606"/>
    </source>
</evidence>
<evidence type="ECO:0000256" key="4">
    <source>
        <dbReference type="HAMAP-Rule" id="MF_00695"/>
    </source>
</evidence>
<dbReference type="PANTHER" id="PTHR38100:SF1">
    <property type="entry name" value="HIGH FREQUENCY LYSOGENIZATION PROTEIN HFLD"/>
    <property type="match status" value="1"/>
</dbReference>
<dbReference type="Pfam" id="PF04356">
    <property type="entry name" value="DUF489"/>
    <property type="match status" value="1"/>
</dbReference>
<dbReference type="RefSeq" id="WP_151055513.1">
    <property type="nucleotide sequence ID" value="NZ_CP044222.1"/>
</dbReference>
<evidence type="ECO:0000313" key="5">
    <source>
        <dbReference type="EMBL" id="QEW06760.1"/>
    </source>
</evidence>
<dbReference type="InterPro" id="IPR007451">
    <property type="entry name" value="HflD"/>
</dbReference>
<dbReference type="NCBIfam" id="NF001246">
    <property type="entry name" value="PRK00218.1-2"/>
    <property type="match status" value="1"/>
</dbReference>
<dbReference type="AlphaFoldDB" id="A0A5J6LDV7"/>
<dbReference type="InterPro" id="IPR035932">
    <property type="entry name" value="HflD-like_sf"/>
</dbReference>
<dbReference type="SUPFAM" id="SSF101322">
    <property type="entry name" value="YcfC-like"/>
    <property type="match status" value="1"/>
</dbReference>
<comment type="subcellular location">
    <subcellularLocation>
        <location evidence="4">Cytoplasm</location>
    </subcellularLocation>
    <subcellularLocation>
        <location evidence="4">Cell membrane</location>
        <topology evidence="4">Peripheral membrane protein</topology>
        <orientation evidence="4">Cytoplasmic side</orientation>
    </subcellularLocation>
</comment>
<gene>
    <name evidence="4 5" type="primary">hflD</name>
    <name evidence="5" type="ORF">F5I99_09725</name>
</gene>
<keyword evidence="2 4" id="KW-0963">Cytoplasm</keyword>
<keyword evidence="1 4" id="KW-1003">Cell membrane</keyword>
<dbReference type="KEGG" id="nik:F5I99_09725"/>
<dbReference type="HAMAP" id="MF_00695">
    <property type="entry name" value="HflD_protein"/>
    <property type="match status" value="1"/>
</dbReference>
<dbReference type="Proteomes" id="UP000325606">
    <property type="component" value="Chromosome"/>
</dbReference>
<evidence type="ECO:0000256" key="3">
    <source>
        <dbReference type="ARBA" id="ARBA00023136"/>
    </source>
</evidence>
<proteinExistence type="inferred from homology"/>
<reference evidence="5 6" key="1">
    <citation type="submission" date="2019-09" db="EMBL/GenBank/DDBJ databases">
        <title>Nitrincola iocasae sp. nov., a bacterium isolated from the sediment collected at a cold seep field in South China Sea.</title>
        <authorList>
            <person name="Zhang H."/>
            <person name="Wang H."/>
            <person name="Li C."/>
        </authorList>
    </citation>
    <scope>NUCLEOTIDE SEQUENCE [LARGE SCALE GENOMIC DNA]</scope>
    <source>
        <strain evidence="5 6">KXZD1103</strain>
    </source>
</reference>
<dbReference type="GO" id="GO:0005737">
    <property type="term" value="C:cytoplasm"/>
    <property type="evidence" value="ECO:0007669"/>
    <property type="project" value="UniProtKB-SubCell"/>
</dbReference>
<keyword evidence="6" id="KW-1185">Reference proteome</keyword>
<dbReference type="EMBL" id="CP044222">
    <property type="protein sequence ID" value="QEW06760.1"/>
    <property type="molecule type" value="Genomic_DNA"/>
</dbReference>
<comment type="similarity">
    <text evidence="4">Belongs to the HflD family.</text>
</comment>